<name>A0A5A7Q3T4_STRAF</name>
<reference evidence="2" key="1">
    <citation type="journal article" date="2019" name="Curr. Biol.">
        <title>Genome Sequence of Striga asiatica Provides Insight into the Evolution of Plant Parasitism.</title>
        <authorList>
            <person name="Yoshida S."/>
            <person name="Kim S."/>
            <person name="Wafula E.K."/>
            <person name="Tanskanen J."/>
            <person name="Kim Y.M."/>
            <person name="Honaas L."/>
            <person name="Yang Z."/>
            <person name="Spallek T."/>
            <person name="Conn C.E."/>
            <person name="Ichihashi Y."/>
            <person name="Cheong K."/>
            <person name="Cui S."/>
            <person name="Der J.P."/>
            <person name="Gundlach H."/>
            <person name="Jiao Y."/>
            <person name="Hori C."/>
            <person name="Ishida J.K."/>
            <person name="Kasahara H."/>
            <person name="Kiba T."/>
            <person name="Kim M.S."/>
            <person name="Koo N."/>
            <person name="Laohavisit A."/>
            <person name="Lee Y.H."/>
            <person name="Lumba S."/>
            <person name="McCourt P."/>
            <person name="Mortimer J.C."/>
            <person name="Mutuku J.M."/>
            <person name="Nomura T."/>
            <person name="Sasaki-Sekimoto Y."/>
            <person name="Seto Y."/>
            <person name="Wang Y."/>
            <person name="Wakatake T."/>
            <person name="Sakakibara H."/>
            <person name="Demura T."/>
            <person name="Yamaguchi S."/>
            <person name="Yoneyama K."/>
            <person name="Manabe R.I."/>
            <person name="Nelson D.C."/>
            <person name="Schulman A.H."/>
            <person name="Timko M.P."/>
            <person name="dePamphilis C.W."/>
            <person name="Choi D."/>
            <person name="Shirasu K."/>
        </authorList>
    </citation>
    <scope>NUCLEOTIDE SEQUENCE [LARGE SCALE GENOMIC DNA]</scope>
    <source>
        <strain evidence="2">cv. UVA1</strain>
    </source>
</reference>
<evidence type="ECO:0000313" key="2">
    <source>
        <dbReference type="Proteomes" id="UP000325081"/>
    </source>
</evidence>
<dbReference type="OrthoDB" id="1149625at2759"/>
<comment type="caution">
    <text evidence="1">The sequence shown here is derived from an EMBL/GenBank/DDBJ whole genome shotgun (WGS) entry which is preliminary data.</text>
</comment>
<dbReference type="AlphaFoldDB" id="A0A5A7Q3T4"/>
<organism evidence="1 2">
    <name type="scientific">Striga asiatica</name>
    <name type="common">Asiatic witchweed</name>
    <name type="synonym">Buchnera asiatica</name>
    <dbReference type="NCBI Taxonomy" id="4170"/>
    <lineage>
        <taxon>Eukaryota</taxon>
        <taxon>Viridiplantae</taxon>
        <taxon>Streptophyta</taxon>
        <taxon>Embryophyta</taxon>
        <taxon>Tracheophyta</taxon>
        <taxon>Spermatophyta</taxon>
        <taxon>Magnoliopsida</taxon>
        <taxon>eudicotyledons</taxon>
        <taxon>Gunneridae</taxon>
        <taxon>Pentapetalae</taxon>
        <taxon>asterids</taxon>
        <taxon>lamiids</taxon>
        <taxon>Lamiales</taxon>
        <taxon>Orobanchaceae</taxon>
        <taxon>Buchnereae</taxon>
        <taxon>Striga</taxon>
    </lineage>
</organism>
<evidence type="ECO:0000313" key="1">
    <source>
        <dbReference type="EMBL" id="GER39823.1"/>
    </source>
</evidence>
<gene>
    <name evidence="1" type="ORF">STAS_16457</name>
</gene>
<sequence length="147" mass="16074">MDCHEPVDDYCHALQADHLQIPPNSSDSDQFFIAIEVEVTQPSVESDSEDDDGGAPPDLRVYHLETLGLWVPCPRTERGNLPASEISGMLSRAGVPLHKHKYMTGQISLRADEIANAARNKGTRVLPMQVFISIVACSCYGEAVVDP</sequence>
<accession>A0A5A7Q3T4</accession>
<proteinExistence type="predicted"/>
<keyword evidence="2" id="KW-1185">Reference proteome</keyword>
<dbReference type="Proteomes" id="UP000325081">
    <property type="component" value="Unassembled WGS sequence"/>
</dbReference>
<dbReference type="EMBL" id="BKCP01005739">
    <property type="protein sequence ID" value="GER39823.1"/>
    <property type="molecule type" value="Genomic_DNA"/>
</dbReference>
<protein>
    <submittedName>
        <fullName evidence="1">SH3 and PX domain-containing protein 2A</fullName>
    </submittedName>
</protein>